<accession>A0AAD3GZE3</accession>
<dbReference type="EMBL" id="BLLK01000020">
    <property type="protein sequence ID" value="GFH44957.1"/>
    <property type="molecule type" value="Genomic_DNA"/>
</dbReference>
<dbReference type="InterPro" id="IPR002937">
    <property type="entry name" value="Amino_oxidase"/>
</dbReference>
<organism evidence="4 5">
    <name type="scientific">Chaetoceros tenuissimus</name>
    <dbReference type="NCBI Taxonomy" id="426638"/>
    <lineage>
        <taxon>Eukaryota</taxon>
        <taxon>Sar</taxon>
        <taxon>Stramenopiles</taxon>
        <taxon>Ochrophyta</taxon>
        <taxon>Bacillariophyta</taxon>
        <taxon>Coscinodiscophyceae</taxon>
        <taxon>Chaetocerotophycidae</taxon>
        <taxon>Chaetocerotales</taxon>
        <taxon>Chaetocerotaceae</taxon>
        <taxon>Chaetoceros</taxon>
    </lineage>
</organism>
<keyword evidence="4" id="KW-0413">Isomerase</keyword>
<dbReference type="InterPro" id="IPR045892">
    <property type="entry name" value="CrtISO-like"/>
</dbReference>
<dbReference type="InterPro" id="IPR036188">
    <property type="entry name" value="FAD/NAD-bd_sf"/>
</dbReference>
<gene>
    <name evidence="4" type="ORF">CTEN210_01431</name>
</gene>
<name>A0AAD3GZE3_9STRA</name>
<evidence type="ECO:0000313" key="5">
    <source>
        <dbReference type="Proteomes" id="UP001054902"/>
    </source>
</evidence>
<proteinExistence type="predicted"/>
<dbReference type="Gene3D" id="3.50.50.60">
    <property type="entry name" value="FAD/NAD(P)-binding domain"/>
    <property type="match status" value="2"/>
</dbReference>
<dbReference type="Pfam" id="PF01593">
    <property type="entry name" value="Amino_oxidase"/>
    <property type="match status" value="1"/>
</dbReference>
<dbReference type="SUPFAM" id="SSF51905">
    <property type="entry name" value="FAD/NAD(P)-binding domain"/>
    <property type="match status" value="1"/>
</dbReference>
<keyword evidence="2" id="KW-0732">Signal</keyword>
<dbReference type="GO" id="GO:0016853">
    <property type="term" value="F:isomerase activity"/>
    <property type="evidence" value="ECO:0007669"/>
    <property type="project" value="UniProtKB-KW"/>
</dbReference>
<dbReference type="PANTHER" id="PTHR46313">
    <property type="match status" value="1"/>
</dbReference>
<feature type="compositionally biased region" description="Polar residues" evidence="1">
    <location>
        <begin position="465"/>
        <end position="479"/>
    </location>
</feature>
<dbReference type="AlphaFoldDB" id="A0AAD3GZE3"/>
<feature type="domain" description="Amine oxidase" evidence="3">
    <location>
        <begin position="58"/>
        <end position="455"/>
    </location>
</feature>
<evidence type="ECO:0000313" key="4">
    <source>
        <dbReference type="EMBL" id="GFH44957.1"/>
    </source>
</evidence>
<feature type="region of interest" description="Disordered" evidence="1">
    <location>
        <begin position="460"/>
        <end position="480"/>
    </location>
</feature>
<sequence>MKLSNAIHALVALATIRNVASFTSSTFSTHPSKTTKLHSSTQENVEEVDVVVIGSGFGGLSCAALSATYGLDTICLEAHDTAGGVAHSFSRFSKASKSVPFRFDSGPSLISGLSSKSTNPLRQVLDAIGTADEIDWYTYDGWSVYDYADNKSFKLTTGDSGLWEKAIEDKAGKEARIEFEKFRDEMLKNGGLTEVSGYIPPFALRGDVSAARSLAGYLLKFLTIGTTMEKYSLTNPFLVKWFDYLAFALSGLDAAHTQAAPVSYTMGDLHRKDRILDYPMGGMDALIEALIKGLTNNGGELRLNSRVEKFILEEKNGEAHCSGVVLSDGKIIKTKKGVVSNAPLWNMARILKDSNDAEVGSVVDKAVAEVQKQADSMEMTGSFMHLHLGIPKEGLPDDLEMHHSILNFDLDVTAEQNLVIISIPTVADPSLAPEGYHIVHAYTAASEDFKDWEGFLEDGKDSGKVGSSPNSRTSQTYNSKDGYEALKNEKAEALWKAVETVIPDVRERAKDDKAISIVGTPLTHRRYNQRFRGTYGPAPSEGKDVWDLTGATTPIKSLLACGDTCFPGIGLPGVAASGTIAANTLVDVKKQLDLMKKLKKSGALQ</sequence>
<keyword evidence="5" id="KW-1185">Reference proteome</keyword>
<dbReference type="GO" id="GO:0016491">
    <property type="term" value="F:oxidoreductase activity"/>
    <property type="evidence" value="ECO:0007669"/>
    <property type="project" value="InterPro"/>
</dbReference>
<protein>
    <submittedName>
        <fullName evidence="4">Carotenoid isomerase</fullName>
    </submittedName>
</protein>
<dbReference type="Proteomes" id="UP001054902">
    <property type="component" value="Unassembled WGS sequence"/>
</dbReference>
<comment type="caution">
    <text evidence="4">The sequence shown here is derived from an EMBL/GenBank/DDBJ whole genome shotgun (WGS) entry which is preliminary data.</text>
</comment>
<feature type="signal peptide" evidence="2">
    <location>
        <begin position="1"/>
        <end position="21"/>
    </location>
</feature>
<evidence type="ECO:0000256" key="1">
    <source>
        <dbReference type="SAM" id="MobiDB-lite"/>
    </source>
</evidence>
<dbReference type="GO" id="GO:0016116">
    <property type="term" value="P:carotenoid metabolic process"/>
    <property type="evidence" value="ECO:0007669"/>
    <property type="project" value="InterPro"/>
</dbReference>
<reference evidence="4 5" key="1">
    <citation type="journal article" date="2021" name="Sci. Rep.">
        <title>The genome of the diatom Chaetoceros tenuissimus carries an ancient integrated fragment of an extant virus.</title>
        <authorList>
            <person name="Hongo Y."/>
            <person name="Kimura K."/>
            <person name="Takaki Y."/>
            <person name="Yoshida Y."/>
            <person name="Baba S."/>
            <person name="Kobayashi G."/>
            <person name="Nagasaki K."/>
            <person name="Hano T."/>
            <person name="Tomaru Y."/>
        </authorList>
    </citation>
    <scope>NUCLEOTIDE SEQUENCE [LARGE SCALE GENOMIC DNA]</scope>
    <source>
        <strain evidence="4 5">NIES-3715</strain>
    </source>
</reference>
<evidence type="ECO:0000259" key="3">
    <source>
        <dbReference type="Pfam" id="PF01593"/>
    </source>
</evidence>
<feature type="chain" id="PRO_5042248515" evidence="2">
    <location>
        <begin position="22"/>
        <end position="605"/>
    </location>
</feature>
<dbReference type="PANTHER" id="PTHR46313:SF3">
    <property type="entry name" value="PROLYCOPENE ISOMERASE, CHLOROPLASTIC"/>
    <property type="match status" value="1"/>
</dbReference>
<evidence type="ECO:0000256" key="2">
    <source>
        <dbReference type="SAM" id="SignalP"/>
    </source>
</evidence>